<dbReference type="CTD" id="6759951"/>
<feature type="non-terminal residue" evidence="1">
    <location>
        <position position="108"/>
    </location>
</feature>
<name>B3SER8_TRIAD</name>
<dbReference type="HOGENOM" id="CLU_2203664_0_0_1"/>
<dbReference type="GeneID" id="6759951"/>
<protein>
    <submittedName>
        <fullName evidence="1">Uncharacterized protein</fullName>
    </submittedName>
</protein>
<evidence type="ECO:0000313" key="2">
    <source>
        <dbReference type="Proteomes" id="UP000009022"/>
    </source>
</evidence>
<evidence type="ECO:0000313" key="1">
    <source>
        <dbReference type="EMBL" id="EDV18777.1"/>
    </source>
</evidence>
<organism evidence="1 2">
    <name type="scientific">Trichoplax adhaerens</name>
    <name type="common">Trichoplax reptans</name>
    <dbReference type="NCBI Taxonomy" id="10228"/>
    <lineage>
        <taxon>Eukaryota</taxon>
        <taxon>Metazoa</taxon>
        <taxon>Placozoa</taxon>
        <taxon>Uniplacotomia</taxon>
        <taxon>Trichoplacea</taxon>
        <taxon>Trichoplacidae</taxon>
        <taxon>Trichoplax</taxon>
    </lineage>
</organism>
<keyword evidence="2" id="KW-1185">Reference proteome</keyword>
<proteinExistence type="predicted"/>
<dbReference type="AlphaFoldDB" id="B3SER8"/>
<dbReference type="EMBL" id="DS985622">
    <property type="protein sequence ID" value="EDV18777.1"/>
    <property type="molecule type" value="Genomic_DNA"/>
</dbReference>
<dbReference type="RefSeq" id="XP_002118737.1">
    <property type="nucleotide sequence ID" value="XM_002118701.1"/>
</dbReference>
<accession>B3SER8</accession>
<dbReference type="Proteomes" id="UP000009022">
    <property type="component" value="Unassembled WGS sequence"/>
</dbReference>
<dbReference type="KEGG" id="tad:TRIADDRAFT_62752"/>
<gene>
    <name evidence="1" type="ORF">TRIADDRAFT_62752</name>
</gene>
<sequence length="108" mass="12145">MTVDKEAFIECYVKGNRFDMLTSNISESLNASLLSERQLGVYGAMAEIVRKIGELFQKQREKCATFLSTLPPVESDFLAPTARSPEDVIDVPRNIKGEERKRLRAAHA</sequence>
<dbReference type="OrthoDB" id="1302661at2759"/>
<dbReference type="InParanoid" id="B3SER8"/>
<reference evidence="1 2" key="1">
    <citation type="journal article" date="2008" name="Nature">
        <title>The Trichoplax genome and the nature of placozoans.</title>
        <authorList>
            <person name="Srivastava M."/>
            <person name="Begovic E."/>
            <person name="Chapman J."/>
            <person name="Putnam N.H."/>
            <person name="Hellsten U."/>
            <person name="Kawashima T."/>
            <person name="Kuo A."/>
            <person name="Mitros T."/>
            <person name="Salamov A."/>
            <person name="Carpenter M.L."/>
            <person name="Signorovitch A.Y."/>
            <person name="Moreno M.A."/>
            <person name="Kamm K."/>
            <person name="Grimwood J."/>
            <person name="Schmutz J."/>
            <person name="Shapiro H."/>
            <person name="Grigoriev I.V."/>
            <person name="Buss L.W."/>
            <person name="Schierwater B."/>
            <person name="Dellaporta S.L."/>
            <person name="Rokhsar D.S."/>
        </authorList>
    </citation>
    <scope>NUCLEOTIDE SEQUENCE [LARGE SCALE GENOMIC DNA]</scope>
    <source>
        <strain evidence="1 2">Grell-BS-1999</strain>
    </source>
</reference>